<evidence type="ECO:0000256" key="7">
    <source>
        <dbReference type="ARBA" id="ARBA00061566"/>
    </source>
</evidence>
<protein>
    <recommendedName>
        <fullName evidence="9 11">Phenylacetate-coenzyme A ligase</fullName>
        <ecNumber evidence="8 11">6.2.1.30</ecNumber>
    </recommendedName>
    <alternativeName>
        <fullName evidence="10 11">Phenylacetyl-CoA ligase</fullName>
    </alternativeName>
</protein>
<reference evidence="14" key="2">
    <citation type="journal article" date="2021" name="PeerJ">
        <title>Extensive microbial diversity within the chicken gut microbiome revealed by metagenomics and culture.</title>
        <authorList>
            <person name="Gilroy R."/>
            <person name="Ravi A."/>
            <person name="Getino M."/>
            <person name="Pursley I."/>
            <person name="Horton D.L."/>
            <person name="Alikhan N.F."/>
            <person name="Baker D."/>
            <person name="Gharbi K."/>
            <person name="Hall N."/>
            <person name="Watson M."/>
            <person name="Adriaenssens E.M."/>
            <person name="Foster-Nyarko E."/>
            <person name="Jarju S."/>
            <person name="Secka A."/>
            <person name="Antonio M."/>
            <person name="Oren A."/>
            <person name="Chaudhuri R.R."/>
            <person name="La Ragione R."/>
            <person name="Hildebrand F."/>
            <person name="Pallen M.J."/>
        </authorList>
    </citation>
    <scope>NUCLEOTIDE SEQUENCE</scope>
    <source>
        <strain evidence="14">1063</strain>
    </source>
</reference>
<sequence length="434" mass="48272">MRYFNEKMETMSRDEMTALQSARLVDVVRRMYEGAPYYRAKMDAIGLKPEDIKGLEDIEKLPFTTKADLRANYPFGCFALPKSEISRVHASSGTTGKLTVVGLTNRDIDDWSECAARALVMAGCDKNDIVHVSYGYGLFTGGLGLHYGSEKLGSMTVPASAGNTMRQITLLKDFGATALACTPSYAMVIGEEIEKAGLDINEFKLRVGIFGAEPWSEDMKKEIERKLNITAYDIYGLSEISGPGVAMSCPHACGLHVMEDYFYPEIVDPATLKQVPDGTTGELVFTTLNKQGMPLIRYRTRDISALWHDKCECGRTLARMKRVSGRTDDMLIIRGVNVFPSQIESVLMQIKEIVGSHYQIVVDRVNNLDTMEIQVEMAPHVFTDEVKSVEEVRRRIEHDMMGNLGVGAKITLVSPDSLPLSTGKTVRIIDKRKI</sequence>
<dbReference type="InterPro" id="IPR042099">
    <property type="entry name" value="ANL_N_sf"/>
</dbReference>
<dbReference type="InterPro" id="IPR011880">
    <property type="entry name" value="PA_CoA_ligase"/>
</dbReference>
<keyword evidence="5 11" id="KW-0547">Nucleotide-binding</keyword>
<evidence type="ECO:0000256" key="9">
    <source>
        <dbReference type="ARBA" id="ARBA00068695"/>
    </source>
</evidence>
<evidence type="ECO:0000256" key="8">
    <source>
        <dbReference type="ARBA" id="ARBA00066629"/>
    </source>
</evidence>
<organism evidence="14 15">
    <name type="scientific">Candidatus Limadaptatus stercorigallinarum</name>
    <dbReference type="NCBI Taxonomy" id="2840845"/>
    <lineage>
        <taxon>Bacteria</taxon>
        <taxon>Bacillati</taxon>
        <taxon>Bacillota</taxon>
        <taxon>Clostridia</taxon>
        <taxon>Eubacteriales</taxon>
        <taxon>Candidatus Limadaptatus</taxon>
    </lineage>
</organism>
<dbReference type="SUPFAM" id="SSF56801">
    <property type="entry name" value="Acetyl-CoA synthetase-like"/>
    <property type="match status" value="1"/>
</dbReference>
<comment type="caution">
    <text evidence="14">The sequence shown here is derived from an EMBL/GenBank/DDBJ whole genome shotgun (WGS) entry which is preliminary data.</text>
</comment>
<comment type="catalytic activity">
    <reaction evidence="11">
        <text>2-phenylacetate + ATP + CoA = phenylacetyl-CoA + AMP + diphosphate</text>
        <dbReference type="Rhea" id="RHEA:20956"/>
        <dbReference type="ChEBI" id="CHEBI:18401"/>
        <dbReference type="ChEBI" id="CHEBI:30616"/>
        <dbReference type="ChEBI" id="CHEBI:33019"/>
        <dbReference type="ChEBI" id="CHEBI:57287"/>
        <dbReference type="ChEBI" id="CHEBI:57390"/>
        <dbReference type="ChEBI" id="CHEBI:456215"/>
        <dbReference type="EC" id="6.2.1.30"/>
    </reaction>
</comment>
<dbReference type="EMBL" id="DVMN01000038">
    <property type="protein sequence ID" value="HIU21042.1"/>
    <property type="molecule type" value="Genomic_DNA"/>
</dbReference>
<evidence type="ECO:0000256" key="5">
    <source>
        <dbReference type="ARBA" id="ARBA00022741"/>
    </source>
</evidence>
<feature type="domain" description="AMP-dependent synthetase/ligase" evidence="12">
    <location>
        <begin position="91"/>
        <end position="285"/>
    </location>
</feature>
<reference evidence="14" key="1">
    <citation type="submission" date="2020-10" db="EMBL/GenBank/DDBJ databases">
        <authorList>
            <person name="Gilroy R."/>
        </authorList>
    </citation>
    <scope>NUCLEOTIDE SEQUENCE</scope>
    <source>
        <strain evidence="14">1063</strain>
    </source>
</reference>
<gene>
    <name evidence="14" type="ORF">IAD51_02225</name>
</gene>
<accession>A0A9D1HS51</accession>
<dbReference type="Gene3D" id="3.40.50.12780">
    <property type="entry name" value="N-terminal domain of ligase-like"/>
    <property type="match status" value="1"/>
</dbReference>
<evidence type="ECO:0000256" key="2">
    <source>
        <dbReference type="ARBA" id="ARBA00022450"/>
    </source>
</evidence>
<dbReference type="CDD" id="cd05913">
    <property type="entry name" value="PaaK"/>
    <property type="match status" value="1"/>
</dbReference>
<dbReference type="Gene3D" id="3.30.300.30">
    <property type="match status" value="1"/>
</dbReference>
<dbReference type="GO" id="GO:0047475">
    <property type="term" value="F:phenylacetate-CoA ligase activity"/>
    <property type="evidence" value="ECO:0007669"/>
    <property type="project" value="UniProtKB-EC"/>
</dbReference>
<dbReference type="Proteomes" id="UP000824088">
    <property type="component" value="Unassembled WGS sequence"/>
</dbReference>
<keyword evidence="4 11" id="KW-0436">Ligase</keyword>
<dbReference type="AlphaFoldDB" id="A0A9D1HS51"/>
<dbReference type="InterPro" id="IPR028154">
    <property type="entry name" value="AMP-dep_Lig_C"/>
</dbReference>
<name>A0A9D1HS51_9FIRM</name>
<evidence type="ECO:0000256" key="4">
    <source>
        <dbReference type="ARBA" id="ARBA00022598"/>
    </source>
</evidence>
<evidence type="ECO:0000256" key="10">
    <source>
        <dbReference type="ARBA" id="ARBA00075111"/>
    </source>
</evidence>
<evidence type="ECO:0000259" key="13">
    <source>
        <dbReference type="Pfam" id="PF14535"/>
    </source>
</evidence>
<proteinExistence type="inferred from homology"/>
<keyword evidence="3" id="KW-0597">Phosphoprotein</keyword>
<dbReference type="GO" id="GO:0010124">
    <property type="term" value="P:phenylacetate catabolic process"/>
    <property type="evidence" value="ECO:0007669"/>
    <property type="project" value="UniProtKB-UniRule"/>
</dbReference>
<dbReference type="GO" id="GO:0000166">
    <property type="term" value="F:nucleotide binding"/>
    <property type="evidence" value="ECO:0007669"/>
    <property type="project" value="UniProtKB-KW"/>
</dbReference>
<dbReference type="PANTHER" id="PTHR43439:SF2">
    <property type="entry name" value="ENZYME, PUTATIVE (JCVI)-RELATED"/>
    <property type="match status" value="1"/>
</dbReference>
<dbReference type="PIRSF" id="PIRSF006444">
    <property type="entry name" value="PaaK"/>
    <property type="match status" value="1"/>
</dbReference>
<dbReference type="InterPro" id="IPR000873">
    <property type="entry name" value="AMP-dep_synth/lig_dom"/>
</dbReference>
<dbReference type="InterPro" id="IPR051414">
    <property type="entry name" value="Adenylate-forming_Reductase"/>
</dbReference>
<evidence type="ECO:0000256" key="6">
    <source>
        <dbReference type="ARBA" id="ARBA00060591"/>
    </source>
</evidence>
<evidence type="ECO:0000256" key="1">
    <source>
        <dbReference type="ARBA" id="ARBA00011245"/>
    </source>
</evidence>
<dbReference type="InterPro" id="IPR045851">
    <property type="entry name" value="AMP-bd_C_sf"/>
</dbReference>
<comment type="function">
    <text evidence="11">Catalyzes the activation of phenylacetic acid (PA) to phenylacetyl-CoA (PA-CoA).</text>
</comment>
<dbReference type="FunFam" id="3.40.50.12780:FF:000016">
    <property type="entry name" value="Phenylacetate-coenzyme A ligase"/>
    <property type="match status" value="1"/>
</dbReference>
<evidence type="ECO:0000256" key="3">
    <source>
        <dbReference type="ARBA" id="ARBA00022553"/>
    </source>
</evidence>
<evidence type="ECO:0000313" key="14">
    <source>
        <dbReference type="EMBL" id="HIU21042.1"/>
    </source>
</evidence>
<keyword evidence="2" id="KW-0596">Phosphopantetheine</keyword>
<comment type="subunit">
    <text evidence="1">Monomer.</text>
</comment>
<comment type="pathway">
    <text evidence="6 11">Aromatic compound metabolism; phenylacetate degradation.</text>
</comment>
<dbReference type="EC" id="6.2.1.30" evidence="8 11"/>
<comment type="similarity">
    <text evidence="7 11">Belongs to the phenylacetyl-CoA ligase family.</text>
</comment>
<evidence type="ECO:0000313" key="15">
    <source>
        <dbReference type="Proteomes" id="UP000824088"/>
    </source>
</evidence>
<dbReference type="Pfam" id="PF00501">
    <property type="entry name" value="AMP-binding"/>
    <property type="match status" value="1"/>
</dbReference>
<dbReference type="PANTHER" id="PTHR43439">
    <property type="entry name" value="PHENYLACETATE-COENZYME A LIGASE"/>
    <property type="match status" value="1"/>
</dbReference>
<feature type="domain" description="AMP-dependent ligase C-terminal" evidence="13">
    <location>
        <begin position="335"/>
        <end position="432"/>
    </location>
</feature>
<evidence type="ECO:0000256" key="11">
    <source>
        <dbReference type="PIRNR" id="PIRNR006444"/>
    </source>
</evidence>
<dbReference type="Pfam" id="PF14535">
    <property type="entry name" value="AMP-binding_C_2"/>
    <property type="match status" value="1"/>
</dbReference>
<evidence type="ECO:0000259" key="12">
    <source>
        <dbReference type="Pfam" id="PF00501"/>
    </source>
</evidence>